<comment type="caution">
    <text evidence="1">The sequence shown here is derived from an EMBL/GenBank/DDBJ whole genome shotgun (WGS) entry which is preliminary data.</text>
</comment>
<reference evidence="2" key="1">
    <citation type="journal article" date="2023" name="G3 (Bethesda)">
        <title>Genome assembly and association tests identify interacting loci associated with vigor, precocity, and sex in interspecific pistachio rootstocks.</title>
        <authorList>
            <person name="Palmer W."/>
            <person name="Jacygrad E."/>
            <person name="Sagayaradj S."/>
            <person name="Cavanaugh K."/>
            <person name="Han R."/>
            <person name="Bertier L."/>
            <person name="Beede B."/>
            <person name="Kafkas S."/>
            <person name="Golino D."/>
            <person name="Preece J."/>
            <person name="Michelmore R."/>
        </authorList>
    </citation>
    <scope>NUCLEOTIDE SEQUENCE [LARGE SCALE GENOMIC DNA]</scope>
</reference>
<evidence type="ECO:0000313" key="2">
    <source>
        <dbReference type="Proteomes" id="UP001163603"/>
    </source>
</evidence>
<accession>A0ACC0ZCU1</accession>
<keyword evidence="2" id="KW-1185">Reference proteome</keyword>
<evidence type="ECO:0000313" key="1">
    <source>
        <dbReference type="EMBL" id="KAJ0049295.1"/>
    </source>
</evidence>
<gene>
    <name evidence="1" type="ORF">Pint_17037</name>
</gene>
<dbReference type="Proteomes" id="UP001163603">
    <property type="component" value="Chromosome 2"/>
</dbReference>
<protein>
    <submittedName>
        <fullName evidence="1">Uncharacterized protein</fullName>
    </submittedName>
</protein>
<dbReference type="EMBL" id="CM047737">
    <property type="protein sequence ID" value="KAJ0049295.1"/>
    <property type="molecule type" value="Genomic_DNA"/>
</dbReference>
<proteinExistence type="predicted"/>
<name>A0ACC0ZCU1_9ROSI</name>
<organism evidence="1 2">
    <name type="scientific">Pistacia integerrima</name>
    <dbReference type="NCBI Taxonomy" id="434235"/>
    <lineage>
        <taxon>Eukaryota</taxon>
        <taxon>Viridiplantae</taxon>
        <taxon>Streptophyta</taxon>
        <taxon>Embryophyta</taxon>
        <taxon>Tracheophyta</taxon>
        <taxon>Spermatophyta</taxon>
        <taxon>Magnoliopsida</taxon>
        <taxon>eudicotyledons</taxon>
        <taxon>Gunneridae</taxon>
        <taxon>Pentapetalae</taxon>
        <taxon>rosids</taxon>
        <taxon>malvids</taxon>
        <taxon>Sapindales</taxon>
        <taxon>Anacardiaceae</taxon>
        <taxon>Pistacia</taxon>
    </lineage>
</organism>
<sequence>MQSFGYSQHQSYWVSDLVQVRWRRLHVYFAEMHNSVIDGLCKAGNVDEANAIMTEMEKRCKPDKITFTSVIIGHCMKGRIFEAISIFDKMVTIGCALDNITVNSLISFLLKVGMPNEALLSNWHKRT</sequence>